<sequence>MNTAVTQHAQRQLQTFLLALGDTGIEVIRADQFTQREVAFNAGARGADTNHFLRLAQNIRRALHCLFGVERDQIIATTLYRLTRTVFQVHVTIAKTTTVAEEVVVNGTVIAVFDTTQFTVALAGAGVTTDGTLLADARRKLHVPFTVIALGVRFIGEYAGRANFDQVTGEFAFERTVFRATEVDVVMRAIYAQIRAVRVIFVVTYTAIAGDAAVHFVRDERPQVLIAVGTLGKAVATEAMTSHHGHILQVAVTALFTDRTVVRVVGHQPLHDAFAELLRFFVINRNKGAFGGRCHTRHHQATTRVFRVLILLHRTLAASTDASQRRVPAKVRNIKAERQTSFQQVVRSVDLIFFAVYMNRSHSQHASSYLSQ</sequence>
<gene>
    <name evidence="1" type="ORF">CIT292_06207</name>
</gene>
<dbReference type="EMBL" id="ABWL02000002">
    <property type="protein sequence ID" value="EFE10041.1"/>
    <property type="molecule type" value="Genomic_DNA"/>
</dbReference>
<proteinExistence type="predicted"/>
<reference evidence="1 2" key="1">
    <citation type="submission" date="2010-02" db="EMBL/GenBank/DDBJ databases">
        <authorList>
            <person name="Weinstock G."/>
            <person name="Sodergren E."/>
            <person name="Clifton S."/>
            <person name="Fulton L."/>
            <person name="Fulton B."/>
            <person name="Courtney L."/>
            <person name="Fronick C."/>
            <person name="Harrison M."/>
            <person name="Strong C."/>
            <person name="Farmer C."/>
            <person name="Delahaunty K."/>
            <person name="Markovic C."/>
            <person name="Hall O."/>
            <person name="Minx P."/>
            <person name="Tomlinson C."/>
            <person name="Mitreva M."/>
            <person name="Nelson J."/>
            <person name="Hou S."/>
            <person name="Wollam A."/>
            <person name="Pepin K.H."/>
            <person name="Johnson M."/>
            <person name="Bhonagiri V."/>
            <person name="Zhang X."/>
            <person name="Suruliraj S."/>
            <person name="Warren W."/>
            <person name="Chinwalla A."/>
            <person name="Mardis E.R."/>
            <person name="Wilson R.K."/>
        </authorList>
    </citation>
    <scope>NUCLEOTIDE SEQUENCE [LARGE SCALE GENOMIC DNA]</scope>
    <source>
        <strain evidence="1 2">ATCC 29220</strain>
    </source>
</reference>
<organism evidence="1 2">
    <name type="scientific">Citrobacter youngae ATCC 29220</name>
    <dbReference type="NCBI Taxonomy" id="500640"/>
    <lineage>
        <taxon>Bacteria</taxon>
        <taxon>Pseudomonadati</taxon>
        <taxon>Pseudomonadota</taxon>
        <taxon>Gammaproteobacteria</taxon>
        <taxon>Enterobacterales</taxon>
        <taxon>Enterobacteriaceae</taxon>
        <taxon>Citrobacter</taxon>
        <taxon>Citrobacter freundii complex</taxon>
    </lineage>
</organism>
<evidence type="ECO:0000313" key="2">
    <source>
        <dbReference type="Proteomes" id="UP000003880"/>
    </source>
</evidence>
<accession>D4B7B0</accession>
<dbReference type="Proteomes" id="UP000003880">
    <property type="component" value="Unassembled WGS sequence"/>
</dbReference>
<protein>
    <submittedName>
        <fullName evidence="1">Uncharacterized protein</fullName>
    </submittedName>
</protein>
<dbReference type="HOGENOM" id="CLU_808299_0_0_6"/>
<name>D4B7B0_9ENTR</name>
<evidence type="ECO:0000313" key="1">
    <source>
        <dbReference type="EMBL" id="EFE10041.1"/>
    </source>
</evidence>
<dbReference type="AlphaFoldDB" id="D4B7B0"/>
<comment type="caution">
    <text evidence="1">The sequence shown here is derived from an EMBL/GenBank/DDBJ whole genome shotgun (WGS) entry which is preliminary data.</text>
</comment>